<dbReference type="PANTHER" id="PTHR31973">
    <property type="entry name" value="POLYPROTEIN, PUTATIVE-RELATED"/>
    <property type="match status" value="1"/>
</dbReference>
<evidence type="ECO:0000313" key="1">
    <source>
        <dbReference type="EMBL" id="CAI9303711.1"/>
    </source>
</evidence>
<reference evidence="1" key="1">
    <citation type="submission" date="2023-04" db="EMBL/GenBank/DDBJ databases">
        <authorList>
            <person name="Vijverberg K."/>
            <person name="Xiong W."/>
            <person name="Schranz E."/>
        </authorList>
    </citation>
    <scope>NUCLEOTIDE SEQUENCE</scope>
</reference>
<dbReference type="AlphaFoldDB" id="A0AA36A326"/>
<sequence>MFTGHDFSGMDLHGCYEFLERFVGDLFEILYYSARDLTIANGLRVIINEMDYHVFIDVEGTLIEHYAKLCFCGEEIKRCNTGSIVSMDVVTMSDRTNNFSKYYVCFDGVKKGWLEGCRKVIGIDGCFLKGYVTGELLCAVERDAGDQIYPIAWGSGMC</sequence>
<proteinExistence type="predicted"/>
<dbReference type="Proteomes" id="UP001177003">
    <property type="component" value="Chromosome 9"/>
</dbReference>
<organism evidence="1 2">
    <name type="scientific">Lactuca saligna</name>
    <name type="common">Willowleaf lettuce</name>
    <dbReference type="NCBI Taxonomy" id="75948"/>
    <lineage>
        <taxon>Eukaryota</taxon>
        <taxon>Viridiplantae</taxon>
        <taxon>Streptophyta</taxon>
        <taxon>Embryophyta</taxon>
        <taxon>Tracheophyta</taxon>
        <taxon>Spermatophyta</taxon>
        <taxon>Magnoliopsida</taxon>
        <taxon>eudicotyledons</taxon>
        <taxon>Gunneridae</taxon>
        <taxon>Pentapetalae</taxon>
        <taxon>asterids</taxon>
        <taxon>campanulids</taxon>
        <taxon>Asterales</taxon>
        <taxon>Asteraceae</taxon>
        <taxon>Cichorioideae</taxon>
        <taxon>Cichorieae</taxon>
        <taxon>Lactucinae</taxon>
        <taxon>Lactuca</taxon>
    </lineage>
</organism>
<dbReference type="PANTHER" id="PTHR31973:SF189">
    <property type="entry name" value="TRANSPOSASE, MUDR, PLANT, MULE TRANSPOSASE DOMAIN PROTEIN-RELATED"/>
    <property type="match status" value="1"/>
</dbReference>
<evidence type="ECO:0000313" key="2">
    <source>
        <dbReference type="Proteomes" id="UP001177003"/>
    </source>
</evidence>
<dbReference type="EMBL" id="OX465085">
    <property type="protein sequence ID" value="CAI9303711.1"/>
    <property type="molecule type" value="Genomic_DNA"/>
</dbReference>
<keyword evidence="2" id="KW-1185">Reference proteome</keyword>
<name>A0AA36A326_LACSI</name>
<protein>
    <submittedName>
        <fullName evidence="1">Uncharacterized protein</fullName>
    </submittedName>
</protein>
<gene>
    <name evidence="1" type="ORF">LSALG_LOCUS42131</name>
</gene>
<accession>A0AA36A326</accession>